<protein>
    <submittedName>
        <fullName evidence="2">M-phase phosphoprotein 6</fullName>
    </submittedName>
</protein>
<dbReference type="Proteomes" id="UP000515204">
    <property type="component" value="Unplaced"/>
</dbReference>
<dbReference type="RefSeq" id="XP_014489214.1">
    <property type="nucleotide sequence ID" value="XM_014633728.1"/>
</dbReference>
<dbReference type="Pfam" id="PF10175">
    <property type="entry name" value="MPP6"/>
    <property type="match status" value="1"/>
</dbReference>
<evidence type="ECO:0000313" key="1">
    <source>
        <dbReference type="Proteomes" id="UP000515204"/>
    </source>
</evidence>
<reference evidence="2" key="1">
    <citation type="submission" date="2025-08" db="UniProtKB">
        <authorList>
            <consortium name="RefSeq"/>
        </authorList>
    </citation>
    <scope>IDENTIFICATION</scope>
</reference>
<dbReference type="OrthoDB" id="20403at2759"/>
<dbReference type="CTD" id="35382"/>
<evidence type="ECO:0000313" key="2">
    <source>
        <dbReference type="RefSeq" id="XP_014489214.1"/>
    </source>
</evidence>
<dbReference type="AlphaFoldDB" id="A0A6P3YH33"/>
<accession>A0A6P3YH33</accession>
<dbReference type="KEGG" id="dqu:106752200"/>
<dbReference type="PANTHER" id="PTHR13582">
    <property type="entry name" value="M-PHASE PHOSPHOPROTEIN 6"/>
    <property type="match status" value="1"/>
</dbReference>
<dbReference type="GO" id="GO:0000460">
    <property type="term" value="P:maturation of 5.8S rRNA"/>
    <property type="evidence" value="ECO:0007669"/>
    <property type="project" value="TreeGrafter"/>
</dbReference>
<proteinExistence type="predicted"/>
<gene>
    <name evidence="2" type="primary">LOC106752200</name>
</gene>
<name>A0A6P3YH33_DINQU</name>
<dbReference type="GeneID" id="106752200"/>
<sequence length="149" mass="17694">MNTERITLSKNILQMKFMKRTKEKVEKQQFQEEGELYFGSRVMTRMKKQSERFIVEPSYAFCEGLVSGRMSFQGMNPVIEKYMESIQQKEKLQEEESQPTDVSDEQMAVQWQRIKGKFNAMPKRKNLYYNEDEKNGPVAKKTKFLKPVD</sequence>
<organism evidence="1 2">
    <name type="scientific">Dinoponera quadriceps</name>
    <name type="common">South American ant</name>
    <dbReference type="NCBI Taxonomy" id="609295"/>
    <lineage>
        <taxon>Eukaryota</taxon>
        <taxon>Metazoa</taxon>
        <taxon>Ecdysozoa</taxon>
        <taxon>Arthropoda</taxon>
        <taxon>Hexapoda</taxon>
        <taxon>Insecta</taxon>
        <taxon>Pterygota</taxon>
        <taxon>Neoptera</taxon>
        <taxon>Endopterygota</taxon>
        <taxon>Hymenoptera</taxon>
        <taxon>Apocrita</taxon>
        <taxon>Aculeata</taxon>
        <taxon>Formicoidea</taxon>
        <taxon>Formicidae</taxon>
        <taxon>Ponerinae</taxon>
        <taxon>Ponerini</taxon>
        <taxon>Dinoponera</taxon>
    </lineage>
</organism>
<dbReference type="InterPro" id="IPR019324">
    <property type="entry name" value="MPP6"/>
</dbReference>
<keyword evidence="1" id="KW-1185">Reference proteome</keyword>
<dbReference type="PANTHER" id="PTHR13582:SF0">
    <property type="entry name" value="M-PHASE PHOSPHOPROTEIN 6"/>
    <property type="match status" value="1"/>
</dbReference>